<dbReference type="OrthoDB" id="9808753at2"/>
<dbReference type="STRING" id="570521.SAMN04488508_101141"/>
<evidence type="ECO:0000256" key="2">
    <source>
        <dbReference type="SAM" id="SignalP"/>
    </source>
</evidence>
<dbReference type="Proteomes" id="UP000184432">
    <property type="component" value="Unassembled WGS sequence"/>
</dbReference>
<dbReference type="AlphaFoldDB" id="A0A1M6A7N2"/>
<dbReference type="RefSeq" id="WP_073312559.1">
    <property type="nucleotide sequence ID" value="NZ_FQYP01000001.1"/>
</dbReference>
<protein>
    <recommendedName>
        <fullName evidence="5">Chaperone of endosialidase</fullName>
    </recommendedName>
</protein>
<keyword evidence="4" id="KW-1185">Reference proteome</keyword>
<feature type="chain" id="PRO_5013155532" description="Chaperone of endosialidase" evidence="2">
    <location>
        <begin position="20"/>
        <end position="418"/>
    </location>
</feature>
<evidence type="ECO:0000313" key="4">
    <source>
        <dbReference type="Proteomes" id="UP000184432"/>
    </source>
</evidence>
<keyword evidence="2" id="KW-0732">Signal</keyword>
<gene>
    <name evidence="3" type="ORF">SAMN04488508_101141</name>
</gene>
<name>A0A1M6A7N2_9FLAO</name>
<reference evidence="4" key="1">
    <citation type="submission" date="2016-11" db="EMBL/GenBank/DDBJ databases">
        <authorList>
            <person name="Varghese N."/>
            <person name="Submissions S."/>
        </authorList>
    </citation>
    <scope>NUCLEOTIDE SEQUENCE [LARGE SCALE GENOMIC DNA]</scope>
    <source>
        <strain evidence="4">DSM 22623</strain>
    </source>
</reference>
<accession>A0A1M6A7N2</accession>
<evidence type="ECO:0000256" key="1">
    <source>
        <dbReference type="SAM" id="Coils"/>
    </source>
</evidence>
<evidence type="ECO:0008006" key="5">
    <source>
        <dbReference type="Google" id="ProtNLM"/>
    </source>
</evidence>
<evidence type="ECO:0000313" key="3">
    <source>
        <dbReference type="EMBL" id="SHI32460.1"/>
    </source>
</evidence>
<feature type="coiled-coil region" evidence="1">
    <location>
        <begin position="387"/>
        <end position="414"/>
    </location>
</feature>
<proteinExistence type="predicted"/>
<organism evidence="3 4">
    <name type="scientific">Aquimarina spongiae</name>
    <dbReference type="NCBI Taxonomy" id="570521"/>
    <lineage>
        <taxon>Bacteria</taxon>
        <taxon>Pseudomonadati</taxon>
        <taxon>Bacteroidota</taxon>
        <taxon>Flavobacteriia</taxon>
        <taxon>Flavobacteriales</taxon>
        <taxon>Flavobacteriaceae</taxon>
        <taxon>Aquimarina</taxon>
    </lineage>
</organism>
<feature type="signal peptide" evidence="2">
    <location>
        <begin position="1"/>
        <end position="19"/>
    </location>
</feature>
<dbReference type="EMBL" id="FQYP01000001">
    <property type="protein sequence ID" value="SHI32460.1"/>
    <property type="molecule type" value="Genomic_DNA"/>
</dbReference>
<sequence>MRKLIVIITLLSINIGMHAQENQIGNTGNIGIGTTNPFSPLHIKSSLDGMVTFQTSDNTWLYTNWMDNGGTRKTWMGLGADLSSFNINVENGTDKILFNGGNVGIGTTNPEHHLQLTSSNNPTLAIGKLNTNTQGKSSLIFFAGNGTTANGFTMQYNKTNSTDRLSFVDGGNREALSIENGGDIGIGTTTPDSKLSVKSGGQSINFLTGTNSSGYVLNIGVNDDGVNIANNSKIRGFNLKNSDQTINFLTGTNTSRYNLNIGVNDDGINIENNSSVRGFNFKNGNGDLMRITHSGNIGIGTITPDSKLSVNGVVHAKEVKIDLVGWPDYVFENTYQLLTLEQVETHIKEKGHLQNIPSAQEVEENGIELGEMNKKLLEKIEELTLYTIAQEKQIQEQNKKNQELEDRLKKIEDLLSQN</sequence>
<keyword evidence="1" id="KW-0175">Coiled coil</keyword>